<evidence type="ECO:0000256" key="4">
    <source>
        <dbReference type="ARBA" id="ARBA00022833"/>
    </source>
</evidence>
<proteinExistence type="predicted"/>
<organism evidence="5 6">
    <name type="scientific">Litoreibacter halocynthiae</name>
    <dbReference type="NCBI Taxonomy" id="1242689"/>
    <lineage>
        <taxon>Bacteria</taxon>
        <taxon>Pseudomonadati</taxon>
        <taxon>Pseudomonadota</taxon>
        <taxon>Alphaproteobacteria</taxon>
        <taxon>Rhodobacterales</taxon>
        <taxon>Roseobacteraceae</taxon>
        <taxon>Litoreibacter</taxon>
    </lineage>
</organism>
<keyword evidence="3" id="KW-0479">Metal-binding</keyword>
<comment type="cofactor">
    <cofactor evidence="1">
        <name>Zn(2+)</name>
        <dbReference type="ChEBI" id="CHEBI:29105"/>
    </cofactor>
</comment>
<dbReference type="InterPro" id="IPR008567">
    <property type="entry name" value="BKACE"/>
</dbReference>
<name>A0A4R7LHE1_9RHOB</name>
<dbReference type="Gene3D" id="3.20.20.70">
    <property type="entry name" value="Aldolase class I"/>
    <property type="match status" value="1"/>
</dbReference>
<dbReference type="Pfam" id="PF05853">
    <property type="entry name" value="BKACE"/>
    <property type="match status" value="1"/>
</dbReference>
<dbReference type="RefSeq" id="WP_134014286.1">
    <property type="nucleotide sequence ID" value="NZ_SOBH01000002.1"/>
</dbReference>
<sequence length="302" mass="32202">MPLEMNREVFITCAVTGSGSTQDKSPHVPRSPKQIADSAIAAAKAGAAVVHCHVRDPESGTPSRDLKLYREVTDRIRDAEVDVVLNLTAGMGGDIVFGTPSPLPTQAGTDMVSAEERVAHVAECLPEICTLDCGTMNFAEADYVMTNTPGMLTAMGRMMTELGVKPEIEAFDTGHLWYAKQLVKDGVLDSPALVQLCMGVPWGAPDDLNTFMAMVNNVPDDWTFSAFGLGRNQMPLAAASILAGGNVRVGLEDNLMLDRGVLATNEALVTRAVEITERLGAKVIGPDAVREKLGLVKRAPRG</sequence>
<protein>
    <submittedName>
        <fullName evidence="5">Uncharacterized protein (DUF849 family)</fullName>
    </submittedName>
</protein>
<evidence type="ECO:0000256" key="1">
    <source>
        <dbReference type="ARBA" id="ARBA00001947"/>
    </source>
</evidence>
<evidence type="ECO:0000313" key="5">
    <source>
        <dbReference type="EMBL" id="TDT75158.1"/>
    </source>
</evidence>
<evidence type="ECO:0000313" key="6">
    <source>
        <dbReference type="Proteomes" id="UP000294563"/>
    </source>
</evidence>
<dbReference type="OrthoDB" id="9805277at2"/>
<dbReference type="GO" id="GO:0046872">
    <property type="term" value="F:metal ion binding"/>
    <property type="evidence" value="ECO:0007669"/>
    <property type="project" value="UniProtKB-KW"/>
</dbReference>
<accession>A0A4R7LHE1</accession>
<keyword evidence="4" id="KW-0862">Zinc</keyword>
<dbReference type="PANTHER" id="PTHR37418:SF2">
    <property type="entry name" value="3-KETO-5-AMINOHEXANOATE CLEAVAGE ENZYME"/>
    <property type="match status" value="1"/>
</dbReference>
<reference evidence="5 6" key="1">
    <citation type="submission" date="2019-03" db="EMBL/GenBank/DDBJ databases">
        <title>Genomic Encyclopedia of Archaeal and Bacterial Type Strains, Phase II (KMG-II): from individual species to whole genera.</title>
        <authorList>
            <person name="Goeker M."/>
        </authorList>
    </citation>
    <scope>NUCLEOTIDE SEQUENCE [LARGE SCALE GENOMIC DNA]</scope>
    <source>
        <strain evidence="5 6">DSM 29467</strain>
    </source>
</reference>
<dbReference type="Proteomes" id="UP000294563">
    <property type="component" value="Unassembled WGS sequence"/>
</dbReference>
<evidence type="ECO:0000256" key="2">
    <source>
        <dbReference type="ARBA" id="ARBA00022679"/>
    </source>
</evidence>
<dbReference type="AlphaFoldDB" id="A0A4R7LHE1"/>
<dbReference type="GO" id="GO:0043720">
    <property type="term" value="F:3-keto-5-aminohexanoate cleavage activity"/>
    <property type="evidence" value="ECO:0007669"/>
    <property type="project" value="InterPro"/>
</dbReference>
<keyword evidence="2" id="KW-0808">Transferase</keyword>
<keyword evidence="6" id="KW-1185">Reference proteome</keyword>
<gene>
    <name evidence="5" type="ORF">BDE40_1884</name>
</gene>
<evidence type="ECO:0000256" key="3">
    <source>
        <dbReference type="ARBA" id="ARBA00022723"/>
    </source>
</evidence>
<comment type="caution">
    <text evidence="5">The sequence shown here is derived from an EMBL/GenBank/DDBJ whole genome shotgun (WGS) entry which is preliminary data.</text>
</comment>
<dbReference type="PANTHER" id="PTHR37418">
    <property type="entry name" value="3-KETO-5-AMINOHEXANOATE CLEAVAGE ENZYME-RELATED"/>
    <property type="match status" value="1"/>
</dbReference>
<dbReference type="EMBL" id="SOBH01000002">
    <property type="protein sequence ID" value="TDT75158.1"/>
    <property type="molecule type" value="Genomic_DNA"/>
</dbReference>
<dbReference type="InterPro" id="IPR013785">
    <property type="entry name" value="Aldolase_TIM"/>
</dbReference>